<name>A0A9P4JCI9_9PEZI</name>
<feature type="transmembrane region" description="Helical" evidence="1">
    <location>
        <begin position="122"/>
        <end position="147"/>
    </location>
</feature>
<organism evidence="3 4">
    <name type="scientific">Myriangium duriaei CBS 260.36</name>
    <dbReference type="NCBI Taxonomy" id="1168546"/>
    <lineage>
        <taxon>Eukaryota</taxon>
        <taxon>Fungi</taxon>
        <taxon>Dikarya</taxon>
        <taxon>Ascomycota</taxon>
        <taxon>Pezizomycotina</taxon>
        <taxon>Dothideomycetes</taxon>
        <taxon>Dothideomycetidae</taxon>
        <taxon>Myriangiales</taxon>
        <taxon>Myriangiaceae</taxon>
        <taxon>Myriangium</taxon>
    </lineage>
</organism>
<evidence type="ECO:0000259" key="2">
    <source>
        <dbReference type="Pfam" id="PF00884"/>
    </source>
</evidence>
<sequence length="918" mass="102407">MARLHIGQLCSRSFFYALLVLSTWSSKLVYLWPHLTSSLPPLLIVLYIPTFLLLDFVVVIVGRLLLHRPSNHRRLSAVSATLGGIISVITWFTASSAIAFNIETSGEISWAAAGNFANDWDGIKLLLSGSLGVGLCALAIAIISIAIRDRLYDGVGALLSLAWHTLLGSQPTRGEYRMLKDDVEEASVSMFSSDGEEEVKEYEPQDMSISENVDPIVAPRRCPLWLGRILVLAPFVTVAVLQAVRPTGQPYPHMSETLPFTLLKIFGPPMNDFCLPGGIDSMKLFPLPDIIPSSHWTPASGLNPAWHPIADWSSAAANHSLTIERPSWLPGNDTIPGFERWTSSNNSQQGFYRPELDPLRLSNLEESILTPIKDSLKDSKHKIKHIVLLTLETTRADVFPLTTSSHLYDFIRDSHRLSPQSDSSALDTLLSSLSPVAELLTGTTNTTGLSQFRNASTNKPGSWRARLASKPSTLNVVGATTGSSMTFKSMLGSHCGVHPMPVEFTEESTLKSYQPCIPHIFNLLSQNKTASSASSSNSFLDAPWTPVFTQSITDQYDRQDRLNTMMGFTHNNIFVKANLTEPTSKYWPPTEKESNYFGFPEPQIQPYLRDLFKGIQDKGERLFLSHITSQTHHPFRTPEGTGPDKEFLSKHGWGKESVLNEYLNTIHYGDNWLGEVMDMLDEAGMSNETLVVLVGDHGWTFAEDNDKHTSFENPHVTSFRVPLAFQHPSLPPLQLHLNATSLQIIPTILDLLTSSESLSETDMNIAKNLLPQYQGQSLLRPLKTKEHDRELWSPAIVNTGGALMTIGSAASPYRLAIPVCKPSEYRFTDISRDPNEKHQITAWSIDGLLNRINGSSEYTDEERQIRIEWARRAEKIARWWSWESKRLWRFDGGALQVGRKGGETDGAGTVKKKHWWET</sequence>
<keyword evidence="1" id="KW-1133">Transmembrane helix</keyword>
<dbReference type="InterPro" id="IPR052701">
    <property type="entry name" value="GAG_Ulvan_Degrading_Sulfatases"/>
</dbReference>
<dbReference type="InterPro" id="IPR017850">
    <property type="entry name" value="Alkaline_phosphatase_core_sf"/>
</dbReference>
<feature type="transmembrane region" description="Helical" evidence="1">
    <location>
        <begin position="12"/>
        <end position="32"/>
    </location>
</feature>
<accession>A0A9P4JCI9</accession>
<dbReference type="EMBL" id="ML996082">
    <property type="protein sequence ID" value="KAF2156349.1"/>
    <property type="molecule type" value="Genomic_DNA"/>
</dbReference>
<feature type="transmembrane region" description="Helical" evidence="1">
    <location>
        <begin position="78"/>
        <end position="102"/>
    </location>
</feature>
<dbReference type="SUPFAM" id="SSF53649">
    <property type="entry name" value="Alkaline phosphatase-like"/>
    <property type="match status" value="1"/>
</dbReference>
<dbReference type="OrthoDB" id="103349at2759"/>
<feature type="transmembrane region" description="Helical" evidence="1">
    <location>
        <begin position="225"/>
        <end position="244"/>
    </location>
</feature>
<dbReference type="Proteomes" id="UP000799439">
    <property type="component" value="Unassembled WGS sequence"/>
</dbReference>
<dbReference type="AlphaFoldDB" id="A0A9P4JCI9"/>
<proteinExistence type="predicted"/>
<dbReference type="Gene3D" id="3.40.720.10">
    <property type="entry name" value="Alkaline Phosphatase, subunit A"/>
    <property type="match status" value="1"/>
</dbReference>
<gene>
    <name evidence="3" type="ORF">K461DRAFT_326556</name>
</gene>
<dbReference type="InterPro" id="IPR000917">
    <property type="entry name" value="Sulfatase_N"/>
</dbReference>
<protein>
    <submittedName>
        <fullName evidence="3">Alkaline phosphatase-like protein</fullName>
    </submittedName>
</protein>
<keyword evidence="4" id="KW-1185">Reference proteome</keyword>
<dbReference type="PANTHER" id="PTHR43751">
    <property type="entry name" value="SULFATASE"/>
    <property type="match status" value="1"/>
</dbReference>
<reference evidence="3" key="1">
    <citation type="journal article" date="2020" name="Stud. Mycol.">
        <title>101 Dothideomycetes genomes: a test case for predicting lifestyles and emergence of pathogens.</title>
        <authorList>
            <person name="Haridas S."/>
            <person name="Albert R."/>
            <person name="Binder M."/>
            <person name="Bloem J."/>
            <person name="Labutti K."/>
            <person name="Salamov A."/>
            <person name="Andreopoulos B."/>
            <person name="Baker S."/>
            <person name="Barry K."/>
            <person name="Bills G."/>
            <person name="Bluhm B."/>
            <person name="Cannon C."/>
            <person name="Castanera R."/>
            <person name="Culley D."/>
            <person name="Daum C."/>
            <person name="Ezra D."/>
            <person name="Gonzalez J."/>
            <person name="Henrissat B."/>
            <person name="Kuo A."/>
            <person name="Liang C."/>
            <person name="Lipzen A."/>
            <person name="Lutzoni F."/>
            <person name="Magnuson J."/>
            <person name="Mondo S."/>
            <person name="Nolan M."/>
            <person name="Ohm R."/>
            <person name="Pangilinan J."/>
            <person name="Park H.-J."/>
            <person name="Ramirez L."/>
            <person name="Alfaro M."/>
            <person name="Sun H."/>
            <person name="Tritt A."/>
            <person name="Yoshinaga Y."/>
            <person name="Zwiers L.-H."/>
            <person name="Turgeon B."/>
            <person name="Goodwin S."/>
            <person name="Spatafora J."/>
            <person name="Crous P."/>
            <person name="Grigoriev I."/>
        </authorList>
    </citation>
    <scope>NUCLEOTIDE SEQUENCE</scope>
    <source>
        <strain evidence="3">CBS 260.36</strain>
    </source>
</reference>
<dbReference type="PANTHER" id="PTHR43751:SF3">
    <property type="entry name" value="SULFATASE N-TERMINAL DOMAIN-CONTAINING PROTEIN"/>
    <property type="match status" value="1"/>
</dbReference>
<feature type="domain" description="Sulfatase N-terminal" evidence="2">
    <location>
        <begin position="596"/>
        <end position="752"/>
    </location>
</feature>
<feature type="transmembrane region" description="Helical" evidence="1">
    <location>
        <begin position="44"/>
        <end position="66"/>
    </location>
</feature>
<dbReference type="Pfam" id="PF00884">
    <property type="entry name" value="Sulfatase"/>
    <property type="match status" value="1"/>
</dbReference>
<evidence type="ECO:0000313" key="4">
    <source>
        <dbReference type="Proteomes" id="UP000799439"/>
    </source>
</evidence>
<keyword evidence="1" id="KW-0812">Transmembrane</keyword>
<evidence type="ECO:0000313" key="3">
    <source>
        <dbReference type="EMBL" id="KAF2156349.1"/>
    </source>
</evidence>
<keyword evidence="1" id="KW-0472">Membrane</keyword>
<comment type="caution">
    <text evidence="3">The sequence shown here is derived from an EMBL/GenBank/DDBJ whole genome shotgun (WGS) entry which is preliminary data.</text>
</comment>
<evidence type="ECO:0000256" key="1">
    <source>
        <dbReference type="SAM" id="Phobius"/>
    </source>
</evidence>